<protein>
    <recommendedName>
        <fullName evidence="4">DUF2730 family protein</fullName>
    </recommendedName>
</protein>
<feature type="transmembrane region" description="Helical" evidence="1">
    <location>
        <begin position="12"/>
        <end position="30"/>
    </location>
</feature>
<dbReference type="Proteomes" id="UP000554286">
    <property type="component" value="Unassembled WGS sequence"/>
</dbReference>
<keyword evidence="1" id="KW-0812">Transmembrane</keyword>
<dbReference type="RefSeq" id="WP_184048868.1">
    <property type="nucleotide sequence ID" value="NZ_JACIGK010000056.1"/>
</dbReference>
<keyword evidence="3" id="KW-1185">Reference proteome</keyword>
<comment type="caution">
    <text evidence="2">The sequence shown here is derived from an EMBL/GenBank/DDBJ whole genome shotgun (WGS) entry which is preliminary data.</text>
</comment>
<keyword evidence="1" id="KW-0472">Membrane</keyword>
<dbReference type="EMBL" id="JACIGK010000056">
    <property type="protein sequence ID" value="MBB4268166.1"/>
    <property type="molecule type" value="Genomic_DNA"/>
</dbReference>
<evidence type="ECO:0008006" key="4">
    <source>
        <dbReference type="Google" id="ProtNLM"/>
    </source>
</evidence>
<evidence type="ECO:0000313" key="2">
    <source>
        <dbReference type="EMBL" id="MBB4268166.1"/>
    </source>
</evidence>
<organism evidence="2 3">
    <name type="scientific">Roseospira visakhapatnamensis</name>
    <dbReference type="NCBI Taxonomy" id="390880"/>
    <lineage>
        <taxon>Bacteria</taxon>
        <taxon>Pseudomonadati</taxon>
        <taxon>Pseudomonadota</taxon>
        <taxon>Alphaproteobacteria</taxon>
        <taxon>Rhodospirillales</taxon>
        <taxon>Rhodospirillaceae</taxon>
        <taxon>Roseospira</taxon>
    </lineage>
</organism>
<reference evidence="2 3" key="1">
    <citation type="submission" date="2020-08" db="EMBL/GenBank/DDBJ databases">
        <title>Genome sequencing of Purple Non-Sulfur Bacteria from various extreme environments.</title>
        <authorList>
            <person name="Mayer M."/>
        </authorList>
    </citation>
    <scope>NUCLEOTIDE SEQUENCE [LARGE SCALE GENOMIC DNA]</scope>
    <source>
        <strain evidence="2 3">JA131</strain>
    </source>
</reference>
<gene>
    <name evidence="2" type="ORF">GGD89_003822</name>
</gene>
<evidence type="ECO:0000256" key="1">
    <source>
        <dbReference type="SAM" id="Phobius"/>
    </source>
</evidence>
<proteinExistence type="predicted"/>
<keyword evidence="1" id="KW-1133">Transmembrane helix</keyword>
<evidence type="ECO:0000313" key="3">
    <source>
        <dbReference type="Proteomes" id="UP000554286"/>
    </source>
</evidence>
<accession>A0A7W6RGI9</accession>
<sequence>MVMEVWVEAQVWIDVGWKIGTVIALVWLAIKQQVGDGRRLIGDLDSRVDGHADRLVRVEEALKRAPSHDDLQLIHERISKGNDLTHAVQAQVAGVAGTMEVVLRKLELLDRTHYQEGGK</sequence>
<dbReference type="AlphaFoldDB" id="A0A7W6RGI9"/>
<name>A0A7W6RGI9_9PROT</name>